<dbReference type="InParanoid" id="G0P6S4"/>
<dbReference type="InterPro" id="IPR001202">
    <property type="entry name" value="WW_dom"/>
</dbReference>
<sequence length="420" mass="47553">MTDKTSEIHLQIGCVERSGEEKDDFTIEIEKLQATLQEMLDCTSSPSTSLDSTDKPLSGFAARRLIRIASEHHHLSTTSSCHSDSGNSSSRDFIAPFTVHGGASIGRLILIDIVRRDDLIGIVNPNDILLTIETIKVSGMVRSEVNRILEDMMREHDQIAIEILPAGAISDDICELLADRKSSGELQTIIRENLYQKTVPYTTRPPREGEVDGEHYRFVSVEDFNKLLDNGDLLENGTYQGHLYGTPRPVECYTDDDMMVIGSEGLLPPNWETAYTENGDKYFIDHNTGTTTWDDPRELPAGWEQVDDQNYGTFYVESSWNLKCIFTHGKNSYKTPKKMMLNHKEFAARSREVGTLSEKSDTRIMTLLPSFFESLNRICNCCSFSHPPFHTTTMGSDFSRNPFDIFFYCYFCFCLFVSSL</sequence>
<dbReference type="Gene3D" id="2.20.70.10">
    <property type="match status" value="2"/>
</dbReference>
<evidence type="ECO:0000259" key="16">
    <source>
        <dbReference type="PROSITE" id="PS50020"/>
    </source>
</evidence>
<dbReference type="SMART" id="SM00456">
    <property type="entry name" value="WW"/>
    <property type="match status" value="1"/>
</dbReference>
<reference evidence="19" key="1">
    <citation type="submission" date="2011-07" db="EMBL/GenBank/DDBJ databases">
        <authorList>
            <consortium name="Caenorhabditis brenneri Sequencing and Analysis Consortium"/>
            <person name="Wilson R.K."/>
        </authorList>
    </citation>
    <scope>NUCLEOTIDE SEQUENCE [LARGE SCALE GENOMIC DNA]</scope>
    <source>
        <strain evidence="19">PB2801</strain>
    </source>
</reference>
<dbReference type="eggNOG" id="KOG3209">
    <property type="taxonomic scope" value="Eukaryota"/>
</dbReference>
<dbReference type="EMBL" id="GL380103">
    <property type="protein sequence ID" value="EGT46555.1"/>
    <property type="molecule type" value="Genomic_DNA"/>
</dbReference>
<evidence type="ECO:0000256" key="2">
    <source>
        <dbReference type="ARBA" id="ARBA00004170"/>
    </source>
</evidence>
<dbReference type="PROSITE" id="PS00856">
    <property type="entry name" value="GUANYLATE_KINASE_1"/>
    <property type="match status" value="1"/>
</dbReference>
<evidence type="ECO:0000256" key="3">
    <source>
        <dbReference type="ARBA" id="ARBA00004496"/>
    </source>
</evidence>
<dbReference type="Proteomes" id="UP000008068">
    <property type="component" value="Unassembled WGS sequence"/>
</dbReference>
<keyword evidence="12" id="KW-0067">ATP-binding</keyword>
<comment type="catalytic activity">
    <reaction evidence="15">
        <text>GMP + ATP = GDP + ADP</text>
        <dbReference type="Rhea" id="RHEA:20780"/>
        <dbReference type="ChEBI" id="CHEBI:30616"/>
        <dbReference type="ChEBI" id="CHEBI:58115"/>
        <dbReference type="ChEBI" id="CHEBI:58189"/>
        <dbReference type="ChEBI" id="CHEBI:456216"/>
        <dbReference type="EC" id="2.7.4.8"/>
    </reaction>
</comment>
<dbReference type="CDD" id="cd00201">
    <property type="entry name" value="WW"/>
    <property type="match status" value="1"/>
</dbReference>
<dbReference type="PANTHER" id="PTHR10316">
    <property type="entry name" value="MEMBRANE ASSOCIATED GUANYLATE KINASE-RELATED"/>
    <property type="match status" value="1"/>
</dbReference>
<dbReference type="InterPro" id="IPR020590">
    <property type="entry name" value="Guanylate_kinase_CS"/>
</dbReference>
<accession>G0P6S4</accession>
<dbReference type="InterPro" id="IPR027417">
    <property type="entry name" value="P-loop_NTPase"/>
</dbReference>
<evidence type="ECO:0000256" key="14">
    <source>
        <dbReference type="ARBA" id="ARBA00030128"/>
    </source>
</evidence>
<dbReference type="InterPro" id="IPR008145">
    <property type="entry name" value="GK/Ca_channel_bsu"/>
</dbReference>
<comment type="similarity">
    <text evidence="4">Belongs to the guanylate kinase family.</text>
</comment>
<keyword evidence="8" id="KW-0808">Transferase</keyword>
<comment type="subcellular location">
    <subcellularLocation>
        <location evidence="3">Cytoplasm</location>
    </subcellularLocation>
    <subcellularLocation>
        <location evidence="2">Membrane</location>
        <topology evidence="2">Peripheral membrane protein</topology>
    </subcellularLocation>
</comment>
<evidence type="ECO:0000256" key="6">
    <source>
        <dbReference type="ARBA" id="ARBA00016296"/>
    </source>
</evidence>
<evidence type="ECO:0000256" key="11">
    <source>
        <dbReference type="ARBA" id="ARBA00022777"/>
    </source>
</evidence>
<dbReference type="eggNOG" id="KOG0707">
    <property type="taxonomic scope" value="Eukaryota"/>
</dbReference>
<dbReference type="InterPro" id="IPR036020">
    <property type="entry name" value="WW_dom_sf"/>
</dbReference>
<dbReference type="PROSITE" id="PS50020">
    <property type="entry name" value="WW_DOMAIN_2"/>
    <property type="match status" value="1"/>
</dbReference>
<dbReference type="Pfam" id="PF00397">
    <property type="entry name" value="WW"/>
    <property type="match status" value="1"/>
</dbReference>
<keyword evidence="13" id="KW-0472">Membrane</keyword>
<evidence type="ECO:0000256" key="12">
    <source>
        <dbReference type="ARBA" id="ARBA00022840"/>
    </source>
</evidence>
<dbReference type="Pfam" id="PF00625">
    <property type="entry name" value="Guanylate_kin"/>
    <property type="match status" value="1"/>
</dbReference>
<evidence type="ECO:0000256" key="4">
    <source>
        <dbReference type="ARBA" id="ARBA00005790"/>
    </source>
</evidence>
<protein>
    <recommendedName>
        <fullName evidence="6">Guanylate kinase</fullName>
        <ecNumber evidence="5">2.7.4.8</ecNumber>
    </recommendedName>
    <alternativeName>
        <fullName evidence="14">GMP kinase</fullName>
    </alternativeName>
</protein>
<dbReference type="Gene3D" id="3.30.63.10">
    <property type="entry name" value="Guanylate Kinase phosphate binding domain"/>
    <property type="match status" value="1"/>
</dbReference>
<evidence type="ECO:0000256" key="1">
    <source>
        <dbReference type="ARBA" id="ARBA00003531"/>
    </source>
</evidence>
<dbReference type="AlphaFoldDB" id="G0P6S4"/>
<dbReference type="PROSITE" id="PS01159">
    <property type="entry name" value="WW_DOMAIN_1"/>
    <property type="match status" value="1"/>
</dbReference>
<dbReference type="GO" id="GO:0005737">
    <property type="term" value="C:cytoplasm"/>
    <property type="evidence" value="ECO:0007669"/>
    <property type="project" value="UniProtKB-SubCell"/>
</dbReference>
<evidence type="ECO:0000256" key="8">
    <source>
        <dbReference type="ARBA" id="ARBA00022679"/>
    </source>
</evidence>
<dbReference type="GO" id="GO:0004385">
    <property type="term" value="F:GMP kinase activity"/>
    <property type="evidence" value="ECO:0007669"/>
    <property type="project" value="UniProtKB-EC"/>
</dbReference>
<dbReference type="FunFam" id="2.20.70.10:FF:000034">
    <property type="entry name" value="syntaxin-binding protein 4 isoform X1"/>
    <property type="match status" value="1"/>
</dbReference>
<dbReference type="FunFam" id="3.30.63.10:FF:000005">
    <property type="entry name" value="Guanylate kinase"/>
    <property type="match status" value="1"/>
</dbReference>
<feature type="domain" description="WW" evidence="16">
    <location>
        <begin position="265"/>
        <end position="298"/>
    </location>
</feature>
<name>G0P6S4_CAEBE</name>
<dbReference type="OrthoDB" id="2020426at2759"/>
<feature type="domain" description="Guanylate kinase-like" evidence="17">
    <location>
        <begin position="157"/>
        <end position="246"/>
    </location>
</feature>
<evidence type="ECO:0000256" key="7">
    <source>
        <dbReference type="ARBA" id="ARBA00022490"/>
    </source>
</evidence>
<proteinExistence type="inferred from homology"/>
<evidence type="ECO:0000256" key="15">
    <source>
        <dbReference type="ARBA" id="ARBA00048594"/>
    </source>
</evidence>
<organism evidence="19">
    <name type="scientific">Caenorhabditis brenneri</name>
    <name type="common">Nematode worm</name>
    <dbReference type="NCBI Taxonomy" id="135651"/>
    <lineage>
        <taxon>Eukaryota</taxon>
        <taxon>Metazoa</taxon>
        <taxon>Ecdysozoa</taxon>
        <taxon>Nematoda</taxon>
        <taxon>Chromadorea</taxon>
        <taxon>Rhabditida</taxon>
        <taxon>Rhabditina</taxon>
        <taxon>Rhabditomorpha</taxon>
        <taxon>Rhabditoidea</taxon>
        <taxon>Rhabditidae</taxon>
        <taxon>Peloderinae</taxon>
        <taxon>Caenorhabditis</taxon>
    </lineage>
</organism>
<gene>
    <name evidence="18" type="ORF">CAEBREN_25045</name>
</gene>
<dbReference type="GO" id="GO:0016020">
    <property type="term" value="C:membrane"/>
    <property type="evidence" value="ECO:0007669"/>
    <property type="project" value="UniProtKB-SubCell"/>
</dbReference>
<evidence type="ECO:0000259" key="17">
    <source>
        <dbReference type="PROSITE" id="PS50052"/>
    </source>
</evidence>
<evidence type="ECO:0000313" key="18">
    <source>
        <dbReference type="EMBL" id="EGT46555.1"/>
    </source>
</evidence>
<dbReference type="PROSITE" id="PS50052">
    <property type="entry name" value="GUANYLATE_KINASE_2"/>
    <property type="match status" value="1"/>
</dbReference>
<keyword evidence="7" id="KW-0963">Cytoplasm</keyword>
<keyword evidence="10" id="KW-0547">Nucleotide-binding</keyword>
<dbReference type="SMART" id="SM00072">
    <property type="entry name" value="GuKc"/>
    <property type="match status" value="1"/>
</dbReference>
<dbReference type="SUPFAM" id="SSF51045">
    <property type="entry name" value="WW domain"/>
    <property type="match status" value="1"/>
</dbReference>
<dbReference type="EC" id="2.7.4.8" evidence="5"/>
<dbReference type="GO" id="GO:0005524">
    <property type="term" value="F:ATP binding"/>
    <property type="evidence" value="ECO:0007669"/>
    <property type="project" value="UniProtKB-KW"/>
</dbReference>
<dbReference type="GO" id="GO:0007165">
    <property type="term" value="P:signal transduction"/>
    <property type="evidence" value="ECO:0007669"/>
    <property type="project" value="TreeGrafter"/>
</dbReference>
<keyword evidence="19" id="KW-1185">Reference proteome</keyword>
<evidence type="ECO:0000256" key="5">
    <source>
        <dbReference type="ARBA" id="ARBA00012961"/>
    </source>
</evidence>
<evidence type="ECO:0000256" key="13">
    <source>
        <dbReference type="ARBA" id="ARBA00023136"/>
    </source>
</evidence>
<dbReference type="PANTHER" id="PTHR10316:SF40">
    <property type="entry name" value="LD27118P"/>
    <property type="match status" value="1"/>
</dbReference>
<dbReference type="InterPro" id="IPR008144">
    <property type="entry name" value="Guanylate_kin-like_dom"/>
</dbReference>
<keyword evidence="9" id="KW-0677">Repeat</keyword>
<evidence type="ECO:0000256" key="10">
    <source>
        <dbReference type="ARBA" id="ARBA00022741"/>
    </source>
</evidence>
<dbReference type="STRING" id="135651.G0P6S4"/>
<evidence type="ECO:0000313" key="19">
    <source>
        <dbReference type="Proteomes" id="UP000008068"/>
    </source>
</evidence>
<evidence type="ECO:0000256" key="9">
    <source>
        <dbReference type="ARBA" id="ARBA00022737"/>
    </source>
</evidence>
<comment type="function">
    <text evidence="1">Essential for recycling GMP and indirectly, cGMP.</text>
</comment>
<dbReference type="SUPFAM" id="SSF52540">
    <property type="entry name" value="P-loop containing nucleoside triphosphate hydrolases"/>
    <property type="match status" value="1"/>
</dbReference>
<dbReference type="HOGENOM" id="CLU_654225_0_0_1"/>
<keyword evidence="11" id="KW-0418">Kinase</keyword>